<dbReference type="GeneID" id="20253075"/>
<dbReference type="InterPro" id="IPR002659">
    <property type="entry name" value="Glyco_trans_31"/>
</dbReference>
<comment type="similarity">
    <text evidence="2 11">Belongs to the glycosyltransferase 31 family.</text>
</comment>
<dbReference type="PANTHER" id="PTHR11214:SF314">
    <property type="entry name" value="HEXOSYLTRANSFERASE"/>
    <property type="match status" value="1"/>
</dbReference>
<keyword evidence="4" id="KW-0808">Transferase</keyword>
<evidence type="ECO:0000256" key="8">
    <source>
        <dbReference type="ARBA" id="ARBA00023034"/>
    </source>
</evidence>
<keyword evidence="7" id="KW-1133">Transmembrane helix</keyword>
<dbReference type="SUPFAM" id="SSF53448">
    <property type="entry name" value="Nucleotide-diphospho-sugar transferases"/>
    <property type="match status" value="1"/>
</dbReference>
<dbReference type="EMBL" id="KB200109">
    <property type="protein sequence ID" value="ESP03114.1"/>
    <property type="molecule type" value="Genomic_DNA"/>
</dbReference>
<dbReference type="FunFam" id="3.90.550.50:FF:000001">
    <property type="entry name" value="Hexosyltransferase"/>
    <property type="match status" value="1"/>
</dbReference>
<dbReference type="EC" id="2.4.1.-" evidence="11"/>
<dbReference type="GO" id="GO:0016758">
    <property type="term" value="F:hexosyltransferase activity"/>
    <property type="evidence" value="ECO:0007669"/>
    <property type="project" value="InterPro"/>
</dbReference>
<dbReference type="OrthoDB" id="5512589at2759"/>
<organism evidence="12 13">
    <name type="scientific">Lottia gigantea</name>
    <name type="common">Giant owl limpet</name>
    <dbReference type="NCBI Taxonomy" id="225164"/>
    <lineage>
        <taxon>Eukaryota</taxon>
        <taxon>Metazoa</taxon>
        <taxon>Spiralia</taxon>
        <taxon>Lophotrochozoa</taxon>
        <taxon>Mollusca</taxon>
        <taxon>Gastropoda</taxon>
        <taxon>Patellogastropoda</taxon>
        <taxon>Lottioidea</taxon>
        <taxon>Lottiidae</taxon>
        <taxon>Lottia</taxon>
    </lineage>
</organism>
<keyword evidence="13" id="KW-1185">Reference proteome</keyword>
<dbReference type="AlphaFoldDB" id="V4AGE3"/>
<evidence type="ECO:0000256" key="2">
    <source>
        <dbReference type="ARBA" id="ARBA00008661"/>
    </source>
</evidence>
<accession>V4AGE3</accession>
<keyword evidence="5" id="KW-0812">Transmembrane</keyword>
<keyword evidence="9" id="KW-0472">Membrane</keyword>
<dbReference type="GO" id="GO:0000139">
    <property type="term" value="C:Golgi membrane"/>
    <property type="evidence" value="ECO:0007669"/>
    <property type="project" value="UniProtKB-SubCell"/>
</dbReference>
<feature type="non-terminal residue" evidence="12">
    <location>
        <position position="1"/>
    </location>
</feature>
<feature type="non-terminal residue" evidence="12">
    <location>
        <position position="221"/>
    </location>
</feature>
<evidence type="ECO:0000256" key="4">
    <source>
        <dbReference type="ARBA" id="ARBA00022679"/>
    </source>
</evidence>
<evidence type="ECO:0000256" key="5">
    <source>
        <dbReference type="ARBA" id="ARBA00022692"/>
    </source>
</evidence>
<evidence type="ECO:0000313" key="12">
    <source>
        <dbReference type="EMBL" id="ESP03114.1"/>
    </source>
</evidence>
<evidence type="ECO:0000313" key="13">
    <source>
        <dbReference type="Proteomes" id="UP000030746"/>
    </source>
</evidence>
<dbReference type="Pfam" id="PF01762">
    <property type="entry name" value="Galactosyl_T"/>
    <property type="match status" value="1"/>
</dbReference>
<dbReference type="InterPro" id="IPR029044">
    <property type="entry name" value="Nucleotide-diphossugar_trans"/>
</dbReference>
<name>V4AGE3_LOTGI</name>
<evidence type="ECO:0000256" key="6">
    <source>
        <dbReference type="ARBA" id="ARBA00022968"/>
    </source>
</evidence>
<dbReference type="RefSeq" id="XP_009046164.1">
    <property type="nucleotide sequence ID" value="XM_009047916.1"/>
</dbReference>
<keyword evidence="3 11" id="KW-0328">Glycosyltransferase</keyword>
<comment type="subcellular location">
    <subcellularLocation>
        <location evidence="1 11">Golgi apparatus membrane</location>
        <topology evidence="1 11">Single-pass type II membrane protein</topology>
    </subcellularLocation>
</comment>
<proteinExistence type="inferred from homology"/>
<dbReference type="OMA" id="TINSEMY"/>
<protein>
    <recommendedName>
        <fullName evidence="11">Hexosyltransferase</fullName>
        <ecNumber evidence="11">2.4.1.-</ecNumber>
    </recommendedName>
</protein>
<dbReference type="HOGENOM" id="CLU_036849_6_0_1"/>
<keyword evidence="8 11" id="KW-0333">Golgi apparatus</keyword>
<dbReference type="PANTHER" id="PTHR11214">
    <property type="entry name" value="BETA-1,3-N-ACETYLGLUCOSAMINYLTRANSFERASE"/>
    <property type="match status" value="1"/>
</dbReference>
<evidence type="ECO:0000256" key="11">
    <source>
        <dbReference type="RuleBase" id="RU363063"/>
    </source>
</evidence>
<dbReference type="KEGG" id="lgi:LOTGIDRAFT_95957"/>
<evidence type="ECO:0000256" key="3">
    <source>
        <dbReference type="ARBA" id="ARBA00022676"/>
    </source>
</evidence>
<reference evidence="12 13" key="1">
    <citation type="journal article" date="2013" name="Nature">
        <title>Insights into bilaterian evolution from three spiralian genomes.</title>
        <authorList>
            <person name="Simakov O."/>
            <person name="Marletaz F."/>
            <person name="Cho S.J."/>
            <person name="Edsinger-Gonzales E."/>
            <person name="Havlak P."/>
            <person name="Hellsten U."/>
            <person name="Kuo D.H."/>
            <person name="Larsson T."/>
            <person name="Lv J."/>
            <person name="Arendt D."/>
            <person name="Savage R."/>
            <person name="Osoegawa K."/>
            <person name="de Jong P."/>
            <person name="Grimwood J."/>
            <person name="Chapman J.A."/>
            <person name="Shapiro H."/>
            <person name="Aerts A."/>
            <person name="Otillar R.P."/>
            <person name="Terry A.Y."/>
            <person name="Boore J.L."/>
            <person name="Grigoriev I.V."/>
            <person name="Lindberg D.R."/>
            <person name="Seaver E.C."/>
            <person name="Weisblat D.A."/>
            <person name="Putnam N.H."/>
            <person name="Rokhsar D.S."/>
        </authorList>
    </citation>
    <scope>NUCLEOTIDE SEQUENCE [LARGE SCALE GENOMIC DNA]</scope>
</reference>
<dbReference type="Proteomes" id="UP000030746">
    <property type="component" value="Unassembled WGS sequence"/>
</dbReference>
<gene>
    <name evidence="12" type="ORF">LOTGIDRAFT_95957</name>
</gene>
<evidence type="ECO:0000256" key="1">
    <source>
        <dbReference type="ARBA" id="ARBA00004323"/>
    </source>
</evidence>
<dbReference type="STRING" id="225164.V4AGE3"/>
<dbReference type="CTD" id="20253075"/>
<dbReference type="GO" id="GO:0006493">
    <property type="term" value="P:protein O-linked glycosylation"/>
    <property type="evidence" value="ECO:0007669"/>
    <property type="project" value="TreeGrafter"/>
</dbReference>
<sequence length="221" mass="25809">LCDGDVFLLFMVLSVPSDFTLRQQIRESWGSLASRDRGIRLAFILAQSESKTFKEKIAEESKTHHDIIQKDFIDSYRNLTLKSESILHFAAFYCQNAQFIVKTDSDIFVNVPLLLDILNDFKEGADILGYTKRVRLPFRDKSNKWHIDYSEYPLTFYPDYVDGSCYVIPRTFIKPLFQMSLKTRLLSMEDVYVTGILRSRISLPLRYHNRFSLKPCVFDSC</sequence>
<evidence type="ECO:0000256" key="10">
    <source>
        <dbReference type="ARBA" id="ARBA00023180"/>
    </source>
</evidence>
<dbReference type="Gene3D" id="3.90.550.50">
    <property type="match status" value="1"/>
</dbReference>
<keyword evidence="6" id="KW-0735">Signal-anchor</keyword>
<evidence type="ECO:0000256" key="9">
    <source>
        <dbReference type="ARBA" id="ARBA00023136"/>
    </source>
</evidence>
<keyword evidence="10" id="KW-0325">Glycoprotein</keyword>
<evidence type="ECO:0000256" key="7">
    <source>
        <dbReference type="ARBA" id="ARBA00022989"/>
    </source>
</evidence>